<name>A0ABS3XN33_9ACTN</name>
<keyword evidence="1" id="KW-0732">Signal</keyword>
<accession>A0ABS3XN33</accession>
<dbReference type="Proteomes" id="UP000721954">
    <property type="component" value="Unassembled WGS sequence"/>
</dbReference>
<feature type="chain" id="PRO_5046112241" evidence="1">
    <location>
        <begin position="26"/>
        <end position="195"/>
    </location>
</feature>
<evidence type="ECO:0000313" key="2">
    <source>
        <dbReference type="EMBL" id="MBO8196796.1"/>
    </source>
</evidence>
<reference evidence="2 3" key="1">
    <citation type="submission" date="2021-02" db="EMBL/GenBank/DDBJ databases">
        <title>Streptomyces spirodelae sp. nov., isolated from duckweed.</title>
        <authorList>
            <person name="Saimee Y."/>
            <person name="Duangmal K."/>
        </authorList>
    </citation>
    <scope>NUCLEOTIDE SEQUENCE [LARGE SCALE GENOMIC DNA]</scope>
    <source>
        <strain evidence="2 3">DSM 42105</strain>
    </source>
</reference>
<proteinExistence type="predicted"/>
<keyword evidence="3" id="KW-1185">Reference proteome</keyword>
<evidence type="ECO:0000256" key="1">
    <source>
        <dbReference type="SAM" id="SignalP"/>
    </source>
</evidence>
<gene>
    <name evidence="2" type="ORF">JW613_00485</name>
</gene>
<sequence length="195" mass="21065">MRPRLVPVAMAVVCAVLGAAVPASARDATAPSATAAELPGPIEDYFDLSDFAPEPWRPFRSEDTTLPGGTYCSFDLHLRVVEDEEMVRVDSRYPDGSVHINEYKGKLIVDFVNADTGATVRRDLSGSGAEEFRPDGTRKTLGGVGPFGVRFKATDAYPAGYYVVDGIHVTTWDTAGRRHMPLAIGSEENICETLA</sequence>
<protein>
    <submittedName>
        <fullName evidence="2">Uncharacterized protein</fullName>
    </submittedName>
</protein>
<dbReference type="RefSeq" id="WP_209208690.1">
    <property type="nucleotide sequence ID" value="NZ_JAFFZM010000001.1"/>
</dbReference>
<organism evidence="2 3">
    <name type="scientific">Streptomyces smyrnaeus</name>
    <dbReference type="NCBI Taxonomy" id="1387713"/>
    <lineage>
        <taxon>Bacteria</taxon>
        <taxon>Bacillati</taxon>
        <taxon>Actinomycetota</taxon>
        <taxon>Actinomycetes</taxon>
        <taxon>Kitasatosporales</taxon>
        <taxon>Streptomycetaceae</taxon>
        <taxon>Streptomyces</taxon>
    </lineage>
</organism>
<evidence type="ECO:0000313" key="3">
    <source>
        <dbReference type="Proteomes" id="UP000721954"/>
    </source>
</evidence>
<dbReference type="EMBL" id="JAFFZM010000001">
    <property type="protein sequence ID" value="MBO8196796.1"/>
    <property type="molecule type" value="Genomic_DNA"/>
</dbReference>
<dbReference type="GeneID" id="96257059"/>
<feature type="signal peptide" evidence="1">
    <location>
        <begin position="1"/>
        <end position="25"/>
    </location>
</feature>
<comment type="caution">
    <text evidence="2">The sequence shown here is derived from an EMBL/GenBank/DDBJ whole genome shotgun (WGS) entry which is preliminary data.</text>
</comment>